<proteinExistence type="predicted"/>
<sequence>MRIHALASLGVAALAGRAAASSYADSLSENAKELFTESMAWMDTYYDAKAGYLYDFSGAAALRHETRSSVWYAFGLLARNKGKDAAQAEKIIKNVIHGQYKEPADECVRFATYQKQPSEPDVGSEAYPASIYNTWDPNWRGFVGTTLIMALEEFPHLISKPTQELMLESLHNATKGDEYRFGNLDPKKDNLYPAYSNPAIMRAFMSGWTGRRLNEQNMTKSGERYAQDIIDLFDRANTLSEFNSGTYTGVSLYGLVLWSKYLPKDSIMTKSAPGMIKHTWESVGQLWHPGMKNMAGPWDRAYGYDMNRYLSLMALWFWAFIGKENSSLIERPQVMSHMADYAWAPLFAVLAESHKKLIPAKVLMGLGSFGGEHNFTASTYYPPFDTVPRNISSWLSENLTIGAESFKEISLGGPSQNQQAFNPAVIQWNTGSEISFISLYPTETALDVKVGPGKLSLSYPRGNSSSLFTLVVGTFAKKPTVTGWRDVPGLKVNVSGNVNLNYSLSFGGEYGGSDEPIRDFEFWNFTYTMPSGFRGTPNLVLDLKTL</sequence>
<accession>A0A8H4L4F6</accession>
<dbReference type="Proteomes" id="UP000554235">
    <property type="component" value="Unassembled WGS sequence"/>
</dbReference>
<organism evidence="2 3">
    <name type="scientific">Fusarium albosuccineum</name>
    <dbReference type="NCBI Taxonomy" id="1237068"/>
    <lineage>
        <taxon>Eukaryota</taxon>
        <taxon>Fungi</taxon>
        <taxon>Dikarya</taxon>
        <taxon>Ascomycota</taxon>
        <taxon>Pezizomycotina</taxon>
        <taxon>Sordariomycetes</taxon>
        <taxon>Hypocreomycetidae</taxon>
        <taxon>Hypocreales</taxon>
        <taxon>Nectriaceae</taxon>
        <taxon>Fusarium</taxon>
        <taxon>Fusarium decemcellulare species complex</taxon>
    </lineage>
</organism>
<feature type="chain" id="PRO_5034536012" evidence="1">
    <location>
        <begin position="21"/>
        <end position="546"/>
    </location>
</feature>
<gene>
    <name evidence="2" type="ORF">FALBO_12159</name>
</gene>
<dbReference type="PANTHER" id="PTHR40616:SF1">
    <property type="entry name" value="LINALOOL DEHYDRATASE_ISOMERASE DOMAIN-CONTAINING PROTEIN"/>
    <property type="match status" value="1"/>
</dbReference>
<keyword evidence="3" id="KW-1185">Reference proteome</keyword>
<comment type="caution">
    <text evidence="2">The sequence shown here is derived from an EMBL/GenBank/DDBJ whole genome shotgun (WGS) entry which is preliminary data.</text>
</comment>
<name>A0A8H4L4F6_9HYPO</name>
<evidence type="ECO:0000256" key="1">
    <source>
        <dbReference type="SAM" id="SignalP"/>
    </source>
</evidence>
<protein>
    <submittedName>
        <fullName evidence="2">Uncharacterized protein</fullName>
    </submittedName>
</protein>
<dbReference type="PANTHER" id="PTHR40616">
    <property type="entry name" value="LINALOOL DEHYDRATASE_ISOMERASE DOMAIN-CONTAINING PROTEIN"/>
    <property type="match status" value="1"/>
</dbReference>
<evidence type="ECO:0000313" key="3">
    <source>
        <dbReference type="Proteomes" id="UP000554235"/>
    </source>
</evidence>
<dbReference type="AlphaFoldDB" id="A0A8H4L4F6"/>
<feature type="signal peptide" evidence="1">
    <location>
        <begin position="1"/>
        <end position="20"/>
    </location>
</feature>
<dbReference type="OrthoDB" id="2580323at2759"/>
<keyword evidence="1" id="KW-0732">Signal</keyword>
<evidence type="ECO:0000313" key="2">
    <source>
        <dbReference type="EMBL" id="KAF4461044.1"/>
    </source>
</evidence>
<reference evidence="2 3" key="1">
    <citation type="submission" date="2020-01" db="EMBL/GenBank/DDBJ databases">
        <title>Identification and distribution of gene clusters putatively required for synthesis of sphingolipid metabolism inhibitors in phylogenetically diverse species of the filamentous fungus Fusarium.</title>
        <authorList>
            <person name="Kim H.-S."/>
            <person name="Busman M."/>
            <person name="Brown D.W."/>
            <person name="Divon H."/>
            <person name="Uhlig S."/>
            <person name="Proctor R.H."/>
        </authorList>
    </citation>
    <scope>NUCLEOTIDE SEQUENCE [LARGE SCALE GENOMIC DNA]</scope>
    <source>
        <strain evidence="2 3">NRRL 20459</strain>
    </source>
</reference>
<dbReference type="EMBL" id="JAADYS010001794">
    <property type="protein sequence ID" value="KAF4461044.1"/>
    <property type="molecule type" value="Genomic_DNA"/>
</dbReference>